<dbReference type="SUPFAM" id="SSF54427">
    <property type="entry name" value="NTF2-like"/>
    <property type="match status" value="1"/>
</dbReference>
<comment type="subcellular location">
    <subcellularLocation>
        <location evidence="1">Membrane</location>
    </subcellularLocation>
</comment>
<evidence type="ECO:0000256" key="5">
    <source>
        <dbReference type="ARBA" id="ARBA00023136"/>
    </source>
</evidence>
<dbReference type="Proteomes" id="UP000037146">
    <property type="component" value="Unassembled WGS sequence"/>
</dbReference>
<evidence type="ECO:0000256" key="3">
    <source>
        <dbReference type="ARBA" id="ARBA00007171"/>
    </source>
</evidence>
<dbReference type="InterPro" id="IPR050515">
    <property type="entry name" value="Beta-lactam/transpept"/>
</dbReference>
<feature type="domain" description="Penicillin-binding protein transpeptidase" evidence="7">
    <location>
        <begin position="352"/>
        <end position="651"/>
    </location>
</feature>
<dbReference type="OrthoDB" id="9766847at2"/>
<dbReference type="EMBL" id="LFZW01000001">
    <property type="protein sequence ID" value="KMY51926.1"/>
    <property type="molecule type" value="Genomic_DNA"/>
</dbReference>
<dbReference type="GO" id="GO:0005886">
    <property type="term" value="C:plasma membrane"/>
    <property type="evidence" value="ECO:0007669"/>
    <property type="project" value="TreeGrafter"/>
</dbReference>
<dbReference type="Gene3D" id="3.90.1310.10">
    <property type="entry name" value="Penicillin-binding protein 2a (Domain 2)"/>
    <property type="match status" value="1"/>
</dbReference>
<comment type="catalytic activity">
    <reaction evidence="6">
        <text>Preferential cleavage: (Ac)2-L-Lys-D-Ala-|-D-Ala. Also transpeptidation of peptidyl-alanyl moieties that are N-acyl substituents of D-alanine.</text>
        <dbReference type="EC" id="3.4.16.4"/>
    </reaction>
</comment>
<dbReference type="Gene3D" id="3.30.1390.30">
    <property type="entry name" value="Penicillin-binding protein 2a, domain 3"/>
    <property type="match status" value="1"/>
</dbReference>
<dbReference type="GO" id="GO:0046677">
    <property type="term" value="P:response to antibiotic"/>
    <property type="evidence" value="ECO:0007669"/>
    <property type="project" value="InterPro"/>
</dbReference>
<dbReference type="GO" id="GO:0071972">
    <property type="term" value="F:peptidoglycan L,D-transpeptidase activity"/>
    <property type="evidence" value="ECO:0007669"/>
    <property type="project" value="TreeGrafter"/>
</dbReference>
<dbReference type="AlphaFoldDB" id="A0A0K9GZ78"/>
<dbReference type="InterPro" id="IPR036138">
    <property type="entry name" value="PBP_dimer_sf"/>
</dbReference>
<evidence type="ECO:0000259" key="9">
    <source>
        <dbReference type="Pfam" id="PF05223"/>
    </source>
</evidence>
<dbReference type="InterPro" id="IPR012338">
    <property type="entry name" value="Beta-lactam/transpept-like"/>
</dbReference>
<comment type="similarity">
    <text evidence="3">Belongs to the transpeptidase family.</text>
</comment>
<dbReference type="SUPFAM" id="SSF56601">
    <property type="entry name" value="beta-lactamase/transpeptidase-like"/>
    <property type="match status" value="1"/>
</dbReference>
<evidence type="ECO:0000259" key="8">
    <source>
        <dbReference type="Pfam" id="PF03717"/>
    </source>
</evidence>
<comment type="pathway">
    <text evidence="2">Cell wall biogenesis; peptidoglycan biosynthesis.</text>
</comment>
<dbReference type="EC" id="3.4.16.4" evidence="4"/>
<dbReference type="InterPro" id="IPR032710">
    <property type="entry name" value="NTF2-like_dom_sf"/>
</dbReference>
<evidence type="ECO:0000256" key="2">
    <source>
        <dbReference type="ARBA" id="ARBA00004752"/>
    </source>
</evidence>
<protein>
    <recommendedName>
        <fullName evidence="4">serine-type D-Ala-D-Ala carboxypeptidase</fullName>
        <ecNumber evidence="4">3.4.16.4</ecNumber>
    </recommendedName>
</protein>
<dbReference type="Pfam" id="PF05223">
    <property type="entry name" value="MecA_N"/>
    <property type="match status" value="1"/>
</dbReference>
<feature type="domain" description="Penicillin-binding protein dimerisation" evidence="8">
    <location>
        <begin position="154"/>
        <end position="316"/>
    </location>
</feature>
<evidence type="ECO:0000313" key="10">
    <source>
        <dbReference type="EMBL" id="KMY51926.1"/>
    </source>
</evidence>
<gene>
    <name evidence="10" type="ORF">AC625_22355</name>
</gene>
<comment type="caution">
    <text evidence="10">The sequence shown here is derived from an EMBL/GenBank/DDBJ whole genome shotgun (WGS) entry which is preliminary data.</text>
</comment>
<reference evidence="11" key="1">
    <citation type="submission" date="2015-07" db="EMBL/GenBank/DDBJ databases">
        <title>Genome sequencing project for genomic taxonomy and phylogenomics of Bacillus-like bacteria.</title>
        <authorList>
            <person name="Liu B."/>
            <person name="Wang J."/>
            <person name="Zhu Y."/>
            <person name="Liu G."/>
            <person name="Chen Q."/>
            <person name="Chen Z."/>
            <person name="Lan J."/>
            <person name="Che J."/>
            <person name="Ge C."/>
            <person name="Shi H."/>
            <person name="Pan Z."/>
            <person name="Liu X."/>
        </authorList>
    </citation>
    <scope>NUCLEOTIDE SEQUENCE [LARGE SCALE GENOMIC DNA]</scope>
    <source>
        <strain evidence="11">FJAT-27997</strain>
    </source>
</reference>
<keyword evidence="10" id="KW-0808">Transferase</keyword>
<dbReference type="GO" id="GO:0008658">
    <property type="term" value="F:penicillin binding"/>
    <property type="evidence" value="ECO:0007669"/>
    <property type="project" value="InterPro"/>
</dbReference>
<dbReference type="STRING" id="1679170.AC625_22355"/>
<dbReference type="GO" id="GO:0016740">
    <property type="term" value="F:transferase activity"/>
    <property type="evidence" value="ECO:0007669"/>
    <property type="project" value="UniProtKB-KW"/>
</dbReference>
<sequence>MKRVLFISILFLILAGCSEKGPVPEDRFAAYVKLWNEQKYDEMYKYLSVEAKKTIDVKGFTERYEKIYGDIEAANLTVTYKKPKESIDDKELKKTELPFSVSMDTMAGPVDFDHKATFVKEGKDDKENWYMNWDSTYIFPDLEEGGKVSIATYPAIRGEIVDRNEQYLAMNGSVVEVGIVPEEMTDQLAIITQTSQLLNMSKEEVEKKLNQSWVKPNYFVPLKKVSIEDTALTEALADIPSIHLNEVADRVYPYKEVTAHLIGYIGEITAEELKTWGKKGYRANDVIGKRGLEQILEERLKGKSGAKISVKTDRGQEKIIAEKKAEEGETIVLTIDAELQRQIFAQYKGEVGSAAALNPVTGETLALVSSPSFDPNQYVLGMTTAVRQAWESDPNKPLFNRFSSTYAPGSTIKALTASIAMKNGVDPNEAIEIKGKTWKKSNWKDHSITRVSTPGIPINMTAALVYSDNIYFAQKALQLGTDKFSKGLKDFGFEETIPFEYAIKSSQIGKIDSEGRLADSGYGQGQVLMSPLHVALSYTTFVNEGNMIAPKLFLDGKDKPVIWKENVITKDQAMQITKMLTQVVENRAGSAHSLSETGIPLAGKTGTAEIKLSKESTGTENGWFVGFNTDNPRLLMTWMVENVKGRGGSHLVVDKVKPIWVNYLNEVHE</sequence>
<dbReference type="PANTHER" id="PTHR30627">
    <property type="entry name" value="PEPTIDOGLYCAN D,D-TRANSPEPTIDASE"/>
    <property type="match status" value="1"/>
</dbReference>
<dbReference type="SUPFAM" id="SSF56519">
    <property type="entry name" value="Penicillin binding protein dimerisation domain"/>
    <property type="match status" value="1"/>
</dbReference>
<evidence type="ECO:0000256" key="6">
    <source>
        <dbReference type="ARBA" id="ARBA00034000"/>
    </source>
</evidence>
<dbReference type="PROSITE" id="PS51257">
    <property type="entry name" value="PROKAR_LIPOPROTEIN"/>
    <property type="match status" value="1"/>
</dbReference>
<dbReference type="UniPathway" id="UPA00219"/>
<dbReference type="Pfam" id="PF03717">
    <property type="entry name" value="PBP_dimer"/>
    <property type="match status" value="1"/>
</dbReference>
<proteinExistence type="inferred from homology"/>
<dbReference type="InterPro" id="IPR007887">
    <property type="entry name" value="MecA_N"/>
</dbReference>
<dbReference type="GO" id="GO:0009002">
    <property type="term" value="F:serine-type D-Ala-D-Ala carboxypeptidase activity"/>
    <property type="evidence" value="ECO:0007669"/>
    <property type="project" value="UniProtKB-EC"/>
</dbReference>
<evidence type="ECO:0000259" key="7">
    <source>
        <dbReference type="Pfam" id="PF00905"/>
    </source>
</evidence>
<dbReference type="RefSeq" id="WP_049683287.1">
    <property type="nucleotide sequence ID" value="NZ_LFZW01000001.1"/>
</dbReference>
<accession>A0A0K9GZ78</accession>
<dbReference type="GO" id="GO:0009252">
    <property type="term" value="P:peptidoglycan biosynthetic process"/>
    <property type="evidence" value="ECO:0007669"/>
    <property type="project" value="UniProtKB-UniPathway"/>
</dbReference>
<evidence type="ECO:0000256" key="1">
    <source>
        <dbReference type="ARBA" id="ARBA00004370"/>
    </source>
</evidence>
<evidence type="ECO:0000313" key="11">
    <source>
        <dbReference type="Proteomes" id="UP000037146"/>
    </source>
</evidence>
<name>A0A0K9GZ78_9BACI</name>
<dbReference type="Gene3D" id="3.40.710.10">
    <property type="entry name" value="DD-peptidase/beta-lactamase superfamily"/>
    <property type="match status" value="1"/>
</dbReference>
<keyword evidence="5" id="KW-0472">Membrane</keyword>
<dbReference type="InterPro" id="IPR005311">
    <property type="entry name" value="PBP_dimer"/>
</dbReference>
<organism evidence="10 11">
    <name type="scientific">Peribacillus loiseleuriae</name>
    <dbReference type="NCBI Taxonomy" id="1679170"/>
    <lineage>
        <taxon>Bacteria</taxon>
        <taxon>Bacillati</taxon>
        <taxon>Bacillota</taxon>
        <taxon>Bacilli</taxon>
        <taxon>Bacillales</taxon>
        <taxon>Bacillaceae</taxon>
        <taxon>Peribacillus</taxon>
    </lineage>
</organism>
<dbReference type="PATRIC" id="fig|1679170.3.peg.5043"/>
<dbReference type="InterPro" id="IPR001460">
    <property type="entry name" value="PCN-bd_Tpept"/>
</dbReference>
<feature type="domain" description="NTF2-like N-terminal transpeptidase" evidence="9">
    <location>
        <begin position="24"/>
        <end position="145"/>
    </location>
</feature>
<dbReference type="PANTHER" id="PTHR30627:SF25">
    <property type="entry name" value="PENICILLIN-BINDING PROTEIN 3"/>
    <property type="match status" value="1"/>
</dbReference>
<keyword evidence="11" id="KW-1185">Reference proteome</keyword>
<evidence type="ECO:0000256" key="4">
    <source>
        <dbReference type="ARBA" id="ARBA00012448"/>
    </source>
</evidence>
<dbReference type="GO" id="GO:0071555">
    <property type="term" value="P:cell wall organization"/>
    <property type="evidence" value="ECO:0007669"/>
    <property type="project" value="TreeGrafter"/>
</dbReference>
<dbReference type="Pfam" id="PF00905">
    <property type="entry name" value="Transpeptidase"/>
    <property type="match status" value="1"/>
</dbReference>
<dbReference type="Gene3D" id="3.10.450.100">
    <property type="entry name" value="NTF2-like, domain 1"/>
    <property type="match status" value="1"/>
</dbReference>